<dbReference type="KEGG" id="mro:MROS_1666"/>
<accession>I6Z6Y0</accession>
<comment type="subcellular location">
    <subcellularLocation>
        <location evidence="1">Cell membrane</location>
        <topology evidence="1">Multi-pass membrane protein</topology>
    </subcellularLocation>
</comment>
<name>I6Z6Y0_MELRP</name>
<dbReference type="Pfam" id="PF02687">
    <property type="entry name" value="FtsX"/>
    <property type="match status" value="1"/>
</dbReference>
<keyword evidence="6 7" id="KW-0472">Membrane</keyword>
<dbReference type="Pfam" id="PF12704">
    <property type="entry name" value="MacB_PCD"/>
    <property type="match status" value="1"/>
</dbReference>
<feature type="transmembrane region" description="Helical" evidence="7">
    <location>
        <begin position="271"/>
        <end position="294"/>
    </location>
</feature>
<evidence type="ECO:0000256" key="1">
    <source>
        <dbReference type="ARBA" id="ARBA00004651"/>
    </source>
</evidence>
<evidence type="ECO:0000313" key="11">
    <source>
        <dbReference type="Proteomes" id="UP000009011"/>
    </source>
</evidence>
<evidence type="ECO:0000259" key="9">
    <source>
        <dbReference type="Pfam" id="PF12704"/>
    </source>
</evidence>
<feature type="transmembrane region" description="Helical" evidence="7">
    <location>
        <begin position="314"/>
        <end position="339"/>
    </location>
</feature>
<evidence type="ECO:0000256" key="3">
    <source>
        <dbReference type="ARBA" id="ARBA00022475"/>
    </source>
</evidence>
<feature type="transmembrane region" description="Helical" evidence="7">
    <location>
        <begin position="351"/>
        <end position="373"/>
    </location>
</feature>
<dbReference type="PANTHER" id="PTHR30489:SF0">
    <property type="entry name" value="LIPOPROTEIN-RELEASING SYSTEM TRANSMEMBRANE PROTEIN LOLE"/>
    <property type="match status" value="1"/>
</dbReference>
<gene>
    <name evidence="10" type="ordered locus">MROS_1666</name>
</gene>
<keyword evidence="5 7" id="KW-1133">Transmembrane helix</keyword>
<dbReference type="eggNOG" id="COG4591">
    <property type="taxonomic scope" value="Bacteria"/>
</dbReference>
<dbReference type="InterPro" id="IPR003838">
    <property type="entry name" value="ABC3_permease_C"/>
</dbReference>
<feature type="domain" description="MacB-like periplasmic core" evidence="9">
    <location>
        <begin position="22"/>
        <end position="242"/>
    </location>
</feature>
<reference evidence="10 11" key="1">
    <citation type="journal article" date="2013" name="PLoS ONE">
        <title>Genomic analysis of Melioribacter roseus, facultatively anaerobic organotrophic bacterium representing a novel deep lineage within Bacteriodetes/Chlorobi group.</title>
        <authorList>
            <person name="Kadnikov V.V."/>
            <person name="Mardanov A.V."/>
            <person name="Podosokorskaya O.A."/>
            <person name="Gavrilov S.N."/>
            <person name="Kublanov I.V."/>
            <person name="Beletsky A.V."/>
            <person name="Bonch-Osmolovskaya E.A."/>
            <person name="Ravin N.V."/>
        </authorList>
    </citation>
    <scope>NUCLEOTIDE SEQUENCE [LARGE SCALE GENOMIC DNA]</scope>
    <source>
        <strain evidence="11">JCM 17771 / P3M-2</strain>
    </source>
</reference>
<dbReference type="InterPro" id="IPR051447">
    <property type="entry name" value="Lipoprotein-release_system"/>
</dbReference>
<dbReference type="GO" id="GO:0044874">
    <property type="term" value="P:lipoprotein localization to outer membrane"/>
    <property type="evidence" value="ECO:0007669"/>
    <property type="project" value="TreeGrafter"/>
</dbReference>
<dbReference type="Proteomes" id="UP000009011">
    <property type="component" value="Chromosome"/>
</dbReference>
<dbReference type="OrthoDB" id="9784014at2"/>
<feature type="domain" description="ABC3 transporter permease C-terminal" evidence="8">
    <location>
        <begin position="273"/>
        <end position="403"/>
    </location>
</feature>
<sequence>MILKIAWRNLWRNKRRSIIIQSSVVVGVAAIILLDSLSNGMLVQMLNNQINTSVAHIQIHKNGFKDNKLVKNFIGEPEKVKSVIDRNSHVKAYSERVISFGLISSASNSSGVYINGIDPDRESKVSIMNAFIKKGNYITSKGNDDKMLREIVIGEKLADKLNVDIGDKVVLLSNTPDGSIGSDLFRVSGIFKTFSSEIDNSLVYIPLKSAQGLLDIGDNIHEIALILDDYKLADNVKDDIRKNLNDDYEVLSYSDNLPLLVIQLDFYKQSAYIITVIVSIALIFGIINTMLMAVMERIREFGVLKSIGMKNSKLFFMILTEAFILGVSGTIIGALLAVLTYLPLSHTGIDFSIFAASLESFGVGAIIYPVLLLENVINTLLTIPLVAALGAIYPAYRAIKLEPVYALRYI</sequence>
<comment type="similarity">
    <text evidence="2">Belongs to the ABC-4 integral membrane protein family. LolC/E subfamily.</text>
</comment>
<dbReference type="STRING" id="1191523.MROS_1666"/>
<keyword evidence="3" id="KW-1003">Cell membrane</keyword>
<evidence type="ECO:0000256" key="4">
    <source>
        <dbReference type="ARBA" id="ARBA00022692"/>
    </source>
</evidence>
<keyword evidence="11" id="KW-1185">Reference proteome</keyword>
<evidence type="ECO:0000256" key="2">
    <source>
        <dbReference type="ARBA" id="ARBA00005236"/>
    </source>
</evidence>
<dbReference type="AlphaFoldDB" id="I6Z6Y0"/>
<dbReference type="RefSeq" id="WP_014856334.1">
    <property type="nucleotide sequence ID" value="NC_018178.1"/>
</dbReference>
<dbReference type="InterPro" id="IPR025857">
    <property type="entry name" value="MacB_PCD"/>
</dbReference>
<dbReference type="PANTHER" id="PTHR30489">
    <property type="entry name" value="LIPOPROTEIN-RELEASING SYSTEM TRANSMEMBRANE PROTEIN LOLE"/>
    <property type="match status" value="1"/>
</dbReference>
<feature type="transmembrane region" description="Helical" evidence="7">
    <location>
        <begin position="380"/>
        <end position="399"/>
    </location>
</feature>
<evidence type="ECO:0000313" key="10">
    <source>
        <dbReference type="EMBL" id="AFN74900.1"/>
    </source>
</evidence>
<dbReference type="GO" id="GO:0098797">
    <property type="term" value="C:plasma membrane protein complex"/>
    <property type="evidence" value="ECO:0007669"/>
    <property type="project" value="TreeGrafter"/>
</dbReference>
<protein>
    <submittedName>
        <fullName evidence="10">ABC-type transport system, permease component</fullName>
    </submittedName>
</protein>
<organism evidence="10 11">
    <name type="scientific">Melioribacter roseus (strain DSM 23840 / JCM 17771 / VKM B-2668 / P3M-2)</name>
    <dbReference type="NCBI Taxonomy" id="1191523"/>
    <lineage>
        <taxon>Bacteria</taxon>
        <taxon>Pseudomonadati</taxon>
        <taxon>Ignavibacteriota</taxon>
        <taxon>Ignavibacteria</taxon>
        <taxon>Ignavibacteriales</taxon>
        <taxon>Melioribacteraceae</taxon>
        <taxon>Melioribacter</taxon>
    </lineage>
</organism>
<dbReference type="EMBL" id="CP003557">
    <property type="protein sequence ID" value="AFN74900.1"/>
    <property type="molecule type" value="Genomic_DNA"/>
</dbReference>
<evidence type="ECO:0000256" key="5">
    <source>
        <dbReference type="ARBA" id="ARBA00022989"/>
    </source>
</evidence>
<evidence type="ECO:0000259" key="8">
    <source>
        <dbReference type="Pfam" id="PF02687"/>
    </source>
</evidence>
<keyword evidence="4 7" id="KW-0812">Transmembrane</keyword>
<evidence type="ECO:0000256" key="7">
    <source>
        <dbReference type="SAM" id="Phobius"/>
    </source>
</evidence>
<proteinExistence type="inferred from homology"/>
<evidence type="ECO:0000256" key="6">
    <source>
        <dbReference type="ARBA" id="ARBA00023136"/>
    </source>
</evidence>
<dbReference type="HOGENOM" id="CLU_000604_8_6_10"/>